<feature type="chain" id="PRO_5045587163" description="Lipoprotein" evidence="1">
    <location>
        <begin position="31"/>
        <end position="178"/>
    </location>
</feature>
<keyword evidence="1" id="KW-0732">Signal</keyword>
<dbReference type="EMBL" id="BAAAOP010000001">
    <property type="protein sequence ID" value="GAA2185665.1"/>
    <property type="molecule type" value="Genomic_DNA"/>
</dbReference>
<evidence type="ECO:0000313" key="3">
    <source>
        <dbReference type="Proteomes" id="UP001501084"/>
    </source>
</evidence>
<keyword evidence="3" id="KW-1185">Reference proteome</keyword>
<proteinExistence type="predicted"/>
<evidence type="ECO:0000313" key="2">
    <source>
        <dbReference type="EMBL" id="GAA2185665.1"/>
    </source>
</evidence>
<dbReference type="Proteomes" id="UP001501084">
    <property type="component" value="Unassembled WGS sequence"/>
</dbReference>
<evidence type="ECO:0000256" key="1">
    <source>
        <dbReference type="SAM" id="SignalP"/>
    </source>
</evidence>
<accession>A0ABN3B2M7</accession>
<feature type="signal peptide" evidence="1">
    <location>
        <begin position="1"/>
        <end position="30"/>
    </location>
</feature>
<evidence type="ECO:0008006" key="4">
    <source>
        <dbReference type="Google" id="ProtNLM"/>
    </source>
</evidence>
<sequence length="178" mass="19675">MIKLFAKRHLGRKAAACVASVALVSTAGCAGVIERFEAPARADDFDTALRQACASGEIVPATSLIPEQWDRMLVVGPGTYGYMVNNMLGFEYTNENSFYGSSESGFLLNGDRKVVEFSYQYVSDNPPVEMPAPGYVFEADSLHVTPKSETPESMQRWLEHRNFDCILLSSDDEEAYSH</sequence>
<reference evidence="2 3" key="1">
    <citation type="journal article" date="2019" name="Int. J. Syst. Evol. Microbiol.">
        <title>The Global Catalogue of Microorganisms (GCM) 10K type strain sequencing project: providing services to taxonomists for standard genome sequencing and annotation.</title>
        <authorList>
            <consortium name="The Broad Institute Genomics Platform"/>
            <consortium name="The Broad Institute Genome Sequencing Center for Infectious Disease"/>
            <person name="Wu L."/>
            <person name="Ma J."/>
        </authorList>
    </citation>
    <scope>NUCLEOTIDE SEQUENCE [LARGE SCALE GENOMIC DNA]</scope>
    <source>
        <strain evidence="2 3">JCM 14919</strain>
    </source>
</reference>
<organism evidence="2 3">
    <name type="scientific">Leucobacter alluvii</name>
    <dbReference type="NCBI Taxonomy" id="340321"/>
    <lineage>
        <taxon>Bacteria</taxon>
        <taxon>Bacillati</taxon>
        <taxon>Actinomycetota</taxon>
        <taxon>Actinomycetes</taxon>
        <taxon>Micrococcales</taxon>
        <taxon>Microbacteriaceae</taxon>
        <taxon>Leucobacter</taxon>
    </lineage>
</organism>
<name>A0ABN3B2M7_9MICO</name>
<protein>
    <recommendedName>
        <fullName evidence="4">Lipoprotein</fullName>
    </recommendedName>
</protein>
<gene>
    <name evidence="2" type="ORF">GCM10009786_03020</name>
</gene>
<dbReference type="PROSITE" id="PS51257">
    <property type="entry name" value="PROKAR_LIPOPROTEIN"/>
    <property type="match status" value="1"/>
</dbReference>
<comment type="caution">
    <text evidence="2">The sequence shown here is derived from an EMBL/GenBank/DDBJ whole genome shotgun (WGS) entry which is preliminary data.</text>
</comment>